<dbReference type="EMBL" id="BMFK01000001">
    <property type="protein sequence ID" value="GGE58333.1"/>
    <property type="molecule type" value="Genomic_DNA"/>
</dbReference>
<dbReference type="Gene3D" id="1.10.10.2910">
    <property type="match status" value="1"/>
</dbReference>
<dbReference type="RefSeq" id="WP_188386938.1">
    <property type="nucleotide sequence ID" value="NZ_BMFK01000001.1"/>
</dbReference>
<evidence type="ECO:0000313" key="2">
    <source>
        <dbReference type="EMBL" id="GGE58333.1"/>
    </source>
</evidence>
<accession>A0A917AJZ4</accession>
<reference evidence="2" key="1">
    <citation type="journal article" date="2014" name="Int. J. Syst. Evol. Microbiol.">
        <title>Complete genome sequence of Corynebacterium casei LMG S-19264T (=DSM 44701T), isolated from a smear-ripened cheese.</title>
        <authorList>
            <consortium name="US DOE Joint Genome Institute (JGI-PGF)"/>
            <person name="Walter F."/>
            <person name="Albersmeier A."/>
            <person name="Kalinowski J."/>
            <person name="Ruckert C."/>
        </authorList>
    </citation>
    <scope>NUCLEOTIDE SEQUENCE</scope>
    <source>
        <strain evidence="2">CGMCC 1.12698</strain>
    </source>
</reference>
<name>A0A917AJZ4_9BACI</name>
<organism evidence="2 3">
    <name type="scientific">Priestia taiwanensis</name>
    <dbReference type="NCBI Taxonomy" id="1347902"/>
    <lineage>
        <taxon>Bacteria</taxon>
        <taxon>Bacillati</taxon>
        <taxon>Bacillota</taxon>
        <taxon>Bacilli</taxon>
        <taxon>Bacillales</taxon>
        <taxon>Bacillaceae</taxon>
        <taxon>Priestia</taxon>
    </lineage>
</organism>
<feature type="domain" description="IrrE N-terminal-like" evidence="1">
    <location>
        <begin position="38"/>
        <end position="152"/>
    </location>
</feature>
<sequence length="173" mass="20390">MHTSQHYYTTQLEDYIQNLYHSLGIFVPEQMNIMKVTQKLNIWIYFAPMGSCAIERNGLASIVIDNRQPPQEQFEDFGHELAHLLYHAGNQLHMPKMFLDYQEAKAQSFAMHFCIPTFMLQKLSLPYSRLEAIYLISTTFNVTPELAEKRLEHYEQRILTSRFHDIVRAEYAV</sequence>
<proteinExistence type="predicted"/>
<evidence type="ECO:0000259" key="1">
    <source>
        <dbReference type="Pfam" id="PF06114"/>
    </source>
</evidence>
<dbReference type="Pfam" id="PF06114">
    <property type="entry name" value="Peptidase_M78"/>
    <property type="match status" value="1"/>
</dbReference>
<gene>
    <name evidence="2" type="primary">xkdA</name>
    <name evidence="2" type="ORF">GCM10007140_05830</name>
</gene>
<comment type="caution">
    <text evidence="2">The sequence shown here is derived from an EMBL/GenBank/DDBJ whole genome shotgun (WGS) entry which is preliminary data.</text>
</comment>
<dbReference type="AlphaFoldDB" id="A0A917AJZ4"/>
<keyword evidence="3" id="KW-1185">Reference proteome</keyword>
<dbReference type="InterPro" id="IPR010359">
    <property type="entry name" value="IrrE_HExxH"/>
</dbReference>
<dbReference type="Proteomes" id="UP000605259">
    <property type="component" value="Unassembled WGS sequence"/>
</dbReference>
<evidence type="ECO:0000313" key="3">
    <source>
        <dbReference type="Proteomes" id="UP000605259"/>
    </source>
</evidence>
<reference evidence="2" key="2">
    <citation type="submission" date="2020-09" db="EMBL/GenBank/DDBJ databases">
        <authorList>
            <person name="Sun Q."/>
            <person name="Zhou Y."/>
        </authorList>
    </citation>
    <scope>NUCLEOTIDE SEQUENCE</scope>
    <source>
        <strain evidence="2">CGMCC 1.12698</strain>
    </source>
</reference>
<protein>
    <submittedName>
        <fullName evidence="2">Phage-like element PBSX protein XkdA</fullName>
    </submittedName>
</protein>